<keyword evidence="2" id="KW-1185">Reference proteome</keyword>
<comment type="caution">
    <text evidence="1">The sequence shown here is derived from an EMBL/GenBank/DDBJ whole genome shotgun (WGS) entry which is preliminary data.</text>
</comment>
<dbReference type="EMBL" id="SJPU01000001">
    <property type="protein sequence ID" value="TWU19552.1"/>
    <property type="molecule type" value="Genomic_DNA"/>
</dbReference>
<sequence length="277" mass="27825">MPTITLAGNANYSAMTVADGDTIELAGYTLTLDVNPAETDITVQTPGTAGRILLGSPLVFDLPGWSLIAGTGHMLSTLAVDKTVGGNWYGGTNGSNSCGVYVCQGTIRGGVTGGPSPGSSGCYVTQGTIEGDVRPNDTVGGSYGIYASDGVVLGDVYGGSIPNAQGISQNRSVVTGKLVGGSAASSYAIGNNSGSILGPVLDGVARAIGYSPGRVLVLNGRDCEGIIPSTVKTIYSILGPINPLAYVTPGTEIIVLSGNTDAALRLGNRLAKRGVNL</sequence>
<protein>
    <submittedName>
        <fullName evidence="1">Uncharacterized protein</fullName>
    </submittedName>
</protein>
<name>A0A5C6C676_9BACT</name>
<reference evidence="1 2" key="1">
    <citation type="journal article" date="2020" name="Antonie Van Leeuwenhoek">
        <title>Rhodopirellula heiligendammensis sp. nov., Rhodopirellula pilleata sp. nov., and Rhodopirellula solitaria sp. nov. isolated from natural or artificial marine surfaces in Northern Germany and California, USA, and emended description of the genus Rhodopirellula.</title>
        <authorList>
            <person name="Kallscheuer N."/>
            <person name="Wiegand S."/>
            <person name="Jogler M."/>
            <person name="Boedeker C."/>
            <person name="Peeters S.H."/>
            <person name="Rast P."/>
            <person name="Heuer A."/>
            <person name="Jetten M.S.M."/>
            <person name="Rohde M."/>
            <person name="Jogler C."/>
        </authorList>
    </citation>
    <scope>NUCLEOTIDE SEQUENCE [LARGE SCALE GENOMIC DNA]</scope>
    <source>
        <strain evidence="1 2">Poly21</strain>
    </source>
</reference>
<proteinExistence type="predicted"/>
<dbReference type="AlphaFoldDB" id="A0A5C6C676"/>
<evidence type="ECO:0000313" key="2">
    <source>
        <dbReference type="Proteomes" id="UP000319908"/>
    </source>
</evidence>
<dbReference type="Proteomes" id="UP000319908">
    <property type="component" value="Unassembled WGS sequence"/>
</dbReference>
<organism evidence="1 2">
    <name type="scientific">Allorhodopirellula heiligendammensis</name>
    <dbReference type="NCBI Taxonomy" id="2714739"/>
    <lineage>
        <taxon>Bacteria</taxon>
        <taxon>Pseudomonadati</taxon>
        <taxon>Planctomycetota</taxon>
        <taxon>Planctomycetia</taxon>
        <taxon>Pirellulales</taxon>
        <taxon>Pirellulaceae</taxon>
        <taxon>Allorhodopirellula</taxon>
    </lineage>
</organism>
<evidence type="ECO:0000313" key="1">
    <source>
        <dbReference type="EMBL" id="TWU19552.1"/>
    </source>
</evidence>
<accession>A0A5C6C676</accession>
<gene>
    <name evidence="1" type="ORF">Poly21_17260</name>
</gene>